<dbReference type="GO" id="GO:0000724">
    <property type="term" value="P:double-strand break repair via homologous recombination"/>
    <property type="evidence" value="ECO:0007669"/>
    <property type="project" value="TreeGrafter"/>
</dbReference>
<name>A0AAW2HXM4_9NEOP</name>
<reference evidence="5" key="1">
    <citation type="journal article" date="2024" name="Gigascience">
        <title>Chromosome-level genome of the poultry shaft louse Menopon gallinae provides insight into the host-switching and adaptive evolution of parasitic lice.</title>
        <authorList>
            <person name="Xu Y."/>
            <person name="Ma L."/>
            <person name="Liu S."/>
            <person name="Liang Y."/>
            <person name="Liu Q."/>
            <person name="He Z."/>
            <person name="Tian L."/>
            <person name="Duan Y."/>
            <person name="Cai W."/>
            <person name="Li H."/>
            <person name="Song F."/>
        </authorList>
    </citation>
    <scope>NUCLEOTIDE SEQUENCE</scope>
    <source>
        <strain evidence="5">Cailab_2023a</strain>
    </source>
</reference>
<dbReference type="Pfam" id="PF04005">
    <property type="entry name" value="Hus1"/>
    <property type="match status" value="1"/>
</dbReference>
<organism evidence="5">
    <name type="scientific">Menopon gallinae</name>
    <name type="common">poultry shaft louse</name>
    <dbReference type="NCBI Taxonomy" id="328185"/>
    <lineage>
        <taxon>Eukaryota</taxon>
        <taxon>Metazoa</taxon>
        <taxon>Ecdysozoa</taxon>
        <taxon>Arthropoda</taxon>
        <taxon>Hexapoda</taxon>
        <taxon>Insecta</taxon>
        <taxon>Pterygota</taxon>
        <taxon>Neoptera</taxon>
        <taxon>Paraneoptera</taxon>
        <taxon>Psocodea</taxon>
        <taxon>Troctomorpha</taxon>
        <taxon>Phthiraptera</taxon>
        <taxon>Amblycera</taxon>
        <taxon>Menoponidae</taxon>
        <taxon>Menopon</taxon>
    </lineage>
</organism>
<dbReference type="GO" id="GO:0005730">
    <property type="term" value="C:nucleolus"/>
    <property type="evidence" value="ECO:0007669"/>
    <property type="project" value="InterPro"/>
</dbReference>
<dbReference type="PANTHER" id="PTHR12900">
    <property type="entry name" value="MITOTIC AND DNA DAMAGE CHECKPOINT PROTEIN HUS1"/>
    <property type="match status" value="1"/>
</dbReference>
<comment type="subcellular location">
    <subcellularLocation>
        <location evidence="1">Nucleus</location>
    </subcellularLocation>
</comment>
<dbReference type="EMBL" id="JARGDH010000003">
    <property type="protein sequence ID" value="KAL0274045.1"/>
    <property type="molecule type" value="Genomic_DNA"/>
</dbReference>
<dbReference type="Gene3D" id="3.70.10.10">
    <property type="match status" value="1"/>
</dbReference>
<evidence type="ECO:0000256" key="2">
    <source>
        <dbReference type="ARBA" id="ARBA00005563"/>
    </source>
</evidence>
<dbReference type="GO" id="GO:0006289">
    <property type="term" value="P:nucleotide-excision repair"/>
    <property type="evidence" value="ECO:0007669"/>
    <property type="project" value="TreeGrafter"/>
</dbReference>
<comment type="similarity">
    <text evidence="2 4">Belongs to the HUS1 family.</text>
</comment>
<dbReference type="InterPro" id="IPR016580">
    <property type="entry name" value="HUS1"/>
</dbReference>
<dbReference type="PIRSF" id="PIRSF011312">
    <property type="entry name" value="Cell_cycle_HUS1"/>
    <property type="match status" value="1"/>
</dbReference>
<keyword evidence="3" id="KW-0539">Nucleus</keyword>
<proteinExistence type="inferred from homology"/>
<evidence type="ECO:0000256" key="4">
    <source>
        <dbReference type="PIRNR" id="PIRNR011312"/>
    </source>
</evidence>
<dbReference type="AlphaFoldDB" id="A0AAW2HXM4"/>
<evidence type="ECO:0000256" key="3">
    <source>
        <dbReference type="ARBA" id="ARBA00023242"/>
    </source>
</evidence>
<dbReference type="GO" id="GO:0044778">
    <property type="term" value="P:meiotic DNA integrity checkpoint signaling"/>
    <property type="evidence" value="ECO:0007669"/>
    <property type="project" value="TreeGrafter"/>
</dbReference>
<dbReference type="PANTHER" id="PTHR12900:SF0">
    <property type="entry name" value="CHECKPOINT PROTEIN"/>
    <property type="match status" value="1"/>
</dbReference>
<comment type="caution">
    <text evidence="5">The sequence shown here is derived from an EMBL/GenBank/DDBJ whole genome shotgun (WGS) entry which is preliminary data.</text>
</comment>
<accession>A0AAW2HXM4</accession>
<protein>
    <recommendedName>
        <fullName evidence="4">Checkpoint protein</fullName>
    </recommendedName>
</protein>
<dbReference type="InterPro" id="IPR007150">
    <property type="entry name" value="HUS1/Mec3"/>
</dbReference>
<sequence>MKFRAKMNDGFCMRRFAVAISTLSKLGKQCVVSLSENDMCFVIFEEGVPKRPLAWCTLQQAQFFSDYNIIGVSQDNNQISLQFSPEMFARAIAPLKSPQTLRSLKIKLTKKNTPCLTCEIEMTTMQQHSRVCIHDIPVEVVPRKLWSDLAIPENLKFDLVIQMPNMKRFKIACERMRTLGTHVTIEGSNDGVLALKTEKDLATITTYFKELTVEQNDDEGTDQFSSVKVDFKKVISFLSIDALNPSKILCNIMDKRLLFMHVLHENVALNYFIPGIAT</sequence>
<evidence type="ECO:0000313" key="5">
    <source>
        <dbReference type="EMBL" id="KAL0274045.1"/>
    </source>
</evidence>
<gene>
    <name evidence="5" type="ORF">PYX00_006571</name>
</gene>
<dbReference type="GO" id="GO:0031573">
    <property type="term" value="P:mitotic intra-S DNA damage checkpoint signaling"/>
    <property type="evidence" value="ECO:0007669"/>
    <property type="project" value="TreeGrafter"/>
</dbReference>
<evidence type="ECO:0000256" key="1">
    <source>
        <dbReference type="ARBA" id="ARBA00004123"/>
    </source>
</evidence>
<dbReference type="GO" id="GO:0033314">
    <property type="term" value="P:mitotic DNA replication checkpoint signaling"/>
    <property type="evidence" value="ECO:0007669"/>
    <property type="project" value="TreeGrafter"/>
</dbReference>
<dbReference type="GO" id="GO:0030896">
    <property type="term" value="C:checkpoint clamp complex"/>
    <property type="evidence" value="ECO:0007669"/>
    <property type="project" value="InterPro"/>
</dbReference>
<dbReference type="GO" id="GO:0000723">
    <property type="term" value="P:telomere maintenance"/>
    <property type="evidence" value="ECO:0007669"/>
    <property type="project" value="TreeGrafter"/>
</dbReference>
<dbReference type="GO" id="GO:0035861">
    <property type="term" value="C:site of double-strand break"/>
    <property type="evidence" value="ECO:0007669"/>
    <property type="project" value="TreeGrafter"/>
</dbReference>